<dbReference type="InterPro" id="IPR006258">
    <property type="entry name" value="Lipoamide_DH"/>
</dbReference>
<feature type="binding site" evidence="14">
    <location>
        <position position="56"/>
    </location>
    <ligand>
        <name>FAD</name>
        <dbReference type="ChEBI" id="CHEBI:57692"/>
    </ligand>
</feature>
<comment type="miscellaneous">
    <text evidence="16">The active site is a redox-active disulfide bond.</text>
</comment>
<keyword evidence="10" id="KW-1015">Disulfide bond</keyword>
<dbReference type="InterPro" id="IPR012999">
    <property type="entry name" value="Pyr_OxRdtase_I_AS"/>
</dbReference>
<dbReference type="GO" id="GO:0050660">
    <property type="term" value="F:flavin adenine dinucleotide binding"/>
    <property type="evidence" value="ECO:0007669"/>
    <property type="project" value="InterPro"/>
</dbReference>
<keyword evidence="20" id="KW-1185">Reference proteome</keyword>
<dbReference type="InterPro" id="IPR023753">
    <property type="entry name" value="FAD/NAD-binding_dom"/>
</dbReference>
<evidence type="ECO:0000256" key="3">
    <source>
        <dbReference type="ARBA" id="ARBA00012608"/>
    </source>
</evidence>
<dbReference type="PROSITE" id="PS00076">
    <property type="entry name" value="PYRIDINE_REDOX_1"/>
    <property type="match status" value="1"/>
</dbReference>
<feature type="binding site" evidence="14">
    <location>
        <position position="208"/>
    </location>
    <ligand>
        <name>NAD(+)</name>
        <dbReference type="ChEBI" id="CHEBI:57540"/>
    </ligand>
</feature>
<evidence type="ECO:0000256" key="7">
    <source>
        <dbReference type="ARBA" id="ARBA00022827"/>
    </source>
</evidence>
<dbReference type="InterPro" id="IPR050151">
    <property type="entry name" value="Class-I_Pyr_Nuc-Dis_Oxidored"/>
</dbReference>
<feature type="binding site" evidence="14">
    <location>
        <begin position="185"/>
        <end position="192"/>
    </location>
    <ligand>
        <name>NAD(+)</name>
        <dbReference type="ChEBI" id="CHEBI:57540"/>
    </ligand>
</feature>
<evidence type="ECO:0000256" key="13">
    <source>
        <dbReference type="PIRSR" id="PIRSR000350-2"/>
    </source>
</evidence>
<feature type="disulfide bond" description="Redox-active" evidence="15">
    <location>
        <begin position="47"/>
        <end position="52"/>
    </location>
</feature>
<evidence type="ECO:0000256" key="4">
    <source>
        <dbReference type="ARBA" id="ARBA00016961"/>
    </source>
</evidence>
<dbReference type="Gene3D" id="3.50.50.60">
    <property type="entry name" value="FAD/NAD(P)-binding domain"/>
    <property type="match status" value="2"/>
</dbReference>
<evidence type="ECO:0000313" key="19">
    <source>
        <dbReference type="EMBL" id="ARN75643.1"/>
    </source>
</evidence>
<comment type="cofactor">
    <cofactor evidence="14 16">
        <name>FAD</name>
        <dbReference type="ChEBI" id="CHEBI:57692"/>
    </cofactor>
    <text evidence="14 16">Binds 1 FAD per subunit.</text>
</comment>
<evidence type="ECO:0000256" key="14">
    <source>
        <dbReference type="PIRSR" id="PIRSR000350-3"/>
    </source>
</evidence>
<sequence>MTANTEVQQFDLVVVGAGPGGYVAAIRAAQLGMNTAIIEKQHMGGVCLNWGCIPTKSLLKSAEVFDSMQHAEDYGLSVKTAGFDIKKIVQRSRDIAERLSGGISFLMKKNKVTVIDGFASLTAPGELDVSVDGNSVATVKAPHIIFATGASPRVIPGMEPDGKVMWTAKEAMTPTTLPKSLLVVGSGAIGIEFASFYRSFGTEVTVIEMLDRILPQEDADISKAAQRAFKKRGMKFFTGAKVDGIDVKKTKANAKWTDKNGNEQSESFDRVILAVGVSANTEGLGLVEQGVQLDRGQVVVNEWSETAVPGVYAIGDMTKPPLLAHKASHEAVICVEKIAGHDDVEPLNAMSVPGCTYSSPQVASVGMTEQQAKDEGIDIRVGKFDLSALGKAQAMGKTDGFVKTVFDKETGELLGAHMMGAEVTELIQGYVIAQKLETTEEELMHTVFPHPTMSEAMHESVLDAFDKVIHS</sequence>
<dbReference type="SUPFAM" id="SSF55424">
    <property type="entry name" value="FAD/NAD-linked reductases, dimerisation (C-terminal) domain"/>
    <property type="match status" value="1"/>
</dbReference>
<comment type="similarity">
    <text evidence="2 16">Belongs to the class-I pyridine nucleotide-disulfide oxidoreductase family.</text>
</comment>
<feature type="binding site" evidence="14">
    <location>
        <position position="276"/>
    </location>
    <ligand>
        <name>NAD(+)</name>
        <dbReference type="ChEBI" id="CHEBI:57540"/>
    </ligand>
</feature>
<dbReference type="InterPro" id="IPR004099">
    <property type="entry name" value="Pyr_nucl-diS_OxRdtase_dimer"/>
</dbReference>
<evidence type="ECO:0000256" key="5">
    <source>
        <dbReference type="ARBA" id="ARBA00022490"/>
    </source>
</evidence>
<organism evidence="19 20">
    <name type="scientific">Oceanicoccus sagamiensis</name>
    <dbReference type="NCBI Taxonomy" id="716816"/>
    <lineage>
        <taxon>Bacteria</taxon>
        <taxon>Pseudomonadati</taxon>
        <taxon>Pseudomonadota</taxon>
        <taxon>Gammaproteobacteria</taxon>
        <taxon>Cellvibrionales</taxon>
        <taxon>Spongiibacteraceae</taxon>
        <taxon>Oceanicoccus</taxon>
    </lineage>
</organism>
<evidence type="ECO:0000259" key="18">
    <source>
        <dbReference type="Pfam" id="PF07992"/>
    </source>
</evidence>
<feature type="active site" description="Proton acceptor" evidence="13">
    <location>
        <position position="450"/>
    </location>
</feature>
<keyword evidence="7 14" id="KW-0274">FAD</keyword>
<dbReference type="InterPro" id="IPR016156">
    <property type="entry name" value="FAD/NAD-linked_Rdtase_dimer_sf"/>
</dbReference>
<dbReference type="PRINTS" id="PR00368">
    <property type="entry name" value="FADPNR"/>
</dbReference>
<dbReference type="Proteomes" id="UP000193450">
    <property type="component" value="Chromosome"/>
</dbReference>
<name>A0A1X9NP25_9GAMM</name>
<evidence type="ECO:0000256" key="10">
    <source>
        <dbReference type="ARBA" id="ARBA00023157"/>
    </source>
</evidence>
<dbReference type="FunFam" id="3.30.390.30:FF:000001">
    <property type="entry name" value="Dihydrolipoyl dehydrogenase"/>
    <property type="match status" value="1"/>
</dbReference>
<dbReference type="Pfam" id="PF07992">
    <property type="entry name" value="Pyr_redox_2"/>
    <property type="match status" value="1"/>
</dbReference>
<evidence type="ECO:0000256" key="8">
    <source>
        <dbReference type="ARBA" id="ARBA00023002"/>
    </source>
</evidence>
<dbReference type="EC" id="1.8.1.4" evidence="3 16"/>
<gene>
    <name evidence="19" type="ORF">BST96_16930</name>
</gene>
<dbReference type="PRINTS" id="PR00411">
    <property type="entry name" value="PNDRDTASEI"/>
</dbReference>
<dbReference type="RefSeq" id="WP_085759829.1">
    <property type="nucleotide sequence ID" value="NZ_CP019343.1"/>
</dbReference>
<dbReference type="GO" id="GO:0005737">
    <property type="term" value="C:cytoplasm"/>
    <property type="evidence" value="ECO:0007669"/>
    <property type="project" value="UniProtKB-SubCell"/>
</dbReference>
<evidence type="ECO:0000256" key="9">
    <source>
        <dbReference type="ARBA" id="ARBA00023027"/>
    </source>
</evidence>
<keyword evidence="11 16" id="KW-0676">Redox-active center</keyword>
<evidence type="ECO:0000256" key="16">
    <source>
        <dbReference type="RuleBase" id="RU003692"/>
    </source>
</evidence>
<comment type="subcellular location">
    <subcellularLocation>
        <location evidence="1">Cytoplasm</location>
    </subcellularLocation>
</comment>
<evidence type="ECO:0000256" key="1">
    <source>
        <dbReference type="ARBA" id="ARBA00004496"/>
    </source>
</evidence>
<dbReference type="PANTHER" id="PTHR22912">
    <property type="entry name" value="DISULFIDE OXIDOREDUCTASE"/>
    <property type="match status" value="1"/>
</dbReference>
<dbReference type="Gene3D" id="3.30.390.30">
    <property type="match status" value="1"/>
</dbReference>
<dbReference type="GO" id="GO:0004148">
    <property type="term" value="F:dihydrolipoyl dehydrogenase (NADH) activity"/>
    <property type="evidence" value="ECO:0007669"/>
    <property type="project" value="UniProtKB-EC"/>
</dbReference>
<protein>
    <recommendedName>
        <fullName evidence="4 16">Dihydrolipoyl dehydrogenase</fullName>
        <ecNumber evidence="3 16">1.8.1.4</ecNumber>
    </recommendedName>
</protein>
<dbReference type="InterPro" id="IPR036188">
    <property type="entry name" value="FAD/NAD-bd_sf"/>
</dbReference>
<evidence type="ECO:0000256" key="11">
    <source>
        <dbReference type="ARBA" id="ARBA00023284"/>
    </source>
</evidence>
<dbReference type="OrthoDB" id="9800167at2"/>
<dbReference type="PIRSF" id="PIRSF000350">
    <property type="entry name" value="Mercury_reductase_MerA"/>
    <property type="match status" value="1"/>
</dbReference>
<dbReference type="GO" id="GO:0006103">
    <property type="term" value="P:2-oxoglutarate metabolic process"/>
    <property type="evidence" value="ECO:0007669"/>
    <property type="project" value="TreeGrafter"/>
</dbReference>
<dbReference type="PANTHER" id="PTHR22912:SF217">
    <property type="entry name" value="DIHYDROLIPOYL DEHYDROGENASE"/>
    <property type="match status" value="1"/>
</dbReference>
<comment type="catalytic activity">
    <reaction evidence="12 16">
        <text>N(6)-[(R)-dihydrolipoyl]-L-lysyl-[protein] + NAD(+) = N(6)-[(R)-lipoyl]-L-lysyl-[protein] + NADH + H(+)</text>
        <dbReference type="Rhea" id="RHEA:15045"/>
        <dbReference type="Rhea" id="RHEA-COMP:10474"/>
        <dbReference type="Rhea" id="RHEA-COMP:10475"/>
        <dbReference type="ChEBI" id="CHEBI:15378"/>
        <dbReference type="ChEBI" id="CHEBI:57540"/>
        <dbReference type="ChEBI" id="CHEBI:57945"/>
        <dbReference type="ChEBI" id="CHEBI:83099"/>
        <dbReference type="ChEBI" id="CHEBI:83100"/>
        <dbReference type="EC" id="1.8.1.4"/>
    </reaction>
</comment>
<reference evidence="19 20" key="1">
    <citation type="submission" date="2016-11" db="EMBL/GenBank/DDBJ databases">
        <title>Trade-off between light-utilization and light-protection in marine flavobacteria.</title>
        <authorList>
            <person name="Kumagai Y."/>
        </authorList>
    </citation>
    <scope>NUCLEOTIDE SEQUENCE [LARGE SCALE GENOMIC DNA]</scope>
    <source>
        <strain evidence="19 20">NBRC 107125</strain>
    </source>
</reference>
<dbReference type="SUPFAM" id="SSF51905">
    <property type="entry name" value="FAD/NAD(P)-binding domain"/>
    <property type="match status" value="1"/>
</dbReference>
<keyword evidence="6 16" id="KW-0285">Flavoprotein</keyword>
<dbReference type="EMBL" id="CP019343">
    <property type="protein sequence ID" value="ARN75643.1"/>
    <property type="molecule type" value="Genomic_DNA"/>
</dbReference>
<keyword evidence="8 16" id="KW-0560">Oxidoreductase</keyword>
<evidence type="ECO:0000256" key="2">
    <source>
        <dbReference type="ARBA" id="ARBA00007532"/>
    </source>
</evidence>
<proteinExistence type="inferred from homology"/>
<feature type="binding site" evidence="14">
    <location>
        <position position="316"/>
    </location>
    <ligand>
        <name>FAD</name>
        <dbReference type="ChEBI" id="CHEBI:57692"/>
    </ligand>
</feature>
<accession>A0A1X9NP25</accession>
<feature type="domain" description="Pyridine nucleotide-disulphide oxidoreductase dimerisation" evidence="17">
    <location>
        <begin position="352"/>
        <end position="460"/>
    </location>
</feature>
<dbReference type="STRING" id="716816.BST96_16930"/>
<dbReference type="AlphaFoldDB" id="A0A1X9NP25"/>
<keyword evidence="9 14" id="KW-0520">NAD</keyword>
<evidence type="ECO:0000256" key="15">
    <source>
        <dbReference type="PIRSR" id="PIRSR000350-4"/>
    </source>
</evidence>
<evidence type="ECO:0000313" key="20">
    <source>
        <dbReference type="Proteomes" id="UP000193450"/>
    </source>
</evidence>
<evidence type="ECO:0000256" key="6">
    <source>
        <dbReference type="ARBA" id="ARBA00022630"/>
    </source>
</evidence>
<keyword evidence="5" id="KW-0963">Cytoplasm</keyword>
<dbReference type="NCBIfam" id="TIGR01350">
    <property type="entry name" value="lipoamide_DH"/>
    <property type="match status" value="1"/>
</dbReference>
<evidence type="ECO:0000259" key="17">
    <source>
        <dbReference type="Pfam" id="PF02852"/>
    </source>
</evidence>
<keyword evidence="14" id="KW-0547">Nucleotide-binding</keyword>
<evidence type="ECO:0000256" key="12">
    <source>
        <dbReference type="ARBA" id="ARBA00049187"/>
    </source>
</evidence>
<dbReference type="InterPro" id="IPR001100">
    <property type="entry name" value="Pyr_nuc-diS_OxRdtase"/>
</dbReference>
<dbReference type="KEGG" id="osg:BST96_16930"/>
<dbReference type="Pfam" id="PF02852">
    <property type="entry name" value="Pyr_redox_dim"/>
    <property type="match status" value="1"/>
</dbReference>
<feature type="domain" description="FAD/NAD(P)-binding" evidence="18">
    <location>
        <begin position="10"/>
        <end position="331"/>
    </location>
</feature>